<evidence type="ECO:0000313" key="2">
    <source>
        <dbReference type="Proteomes" id="UP000009342"/>
    </source>
</evidence>
<dbReference type="EMBL" id="CAKZ01000072">
    <property type="protein sequence ID" value="CCJ80764.1"/>
    <property type="molecule type" value="Genomic_DNA"/>
</dbReference>
<name>A0ABM9Q5R4_9ENTR</name>
<keyword evidence="2" id="KW-1185">Reference proteome</keyword>
<organism evidence="1 2">
    <name type="scientific">Cronobacter dublinensis 1210</name>
    <dbReference type="NCBI Taxonomy" id="1208656"/>
    <lineage>
        <taxon>Bacteria</taxon>
        <taxon>Pseudomonadati</taxon>
        <taxon>Pseudomonadota</taxon>
        <taxon>Gammaproteobacteria</taxon>
        <taxon>Enterobacterales</taxon>
        <taxon>Enterobacteriaceae</taxon>
        <taxon>Cronobacter</taxon>
    </lineage>
</organism>
<accession>A0ABM9Q5R4</accession>
<evidence type="ECO:0000313" key="1">
    <source>
        <dbReference type="EMBL" id="CCJ80764.1"/>
    </source>
</evidence>
<reference evidence="2" key="1">
    <citation type="journal article" date="2012" name="PLoS ONE">
        <title>Comparative analysis of genome sequences covering the seven cronobacter species.</title>
        <authorList>
            <person name="Joseph S."/>
            <person name="Desai P."/>
            <person name="Ji Y."/>
            <person name="Cummings C.A."/>
            <person name="Shih R."/>
            <person name="Degoricija L."/>
            <person name="Rico A."/>
            <person name="Brzoska P."/>
            <person name="Hamby S.E."/>
            <person name="Masood N."/>
            <person name="Hariri S."/>
            <person name="Sonbol H."/>
            <person name="Chuzhanova N."/>
            <person name="McClelland M."/>
            <person name="Furtado M.R."/>
            <person name="Forsythe S.J."/>
        </authorList>
    </citation>
    <scope>NUCLEOTIDE SEQUENCE [LARGE SCALE GENOMIC DNA]</scope>
    <source>
        <strain evidence="2">1210</strain>
    </source>
</reference>
<protein>
    <submittedName>
        <fullName evidence="1">Uncharacterized protein</fullName>
    </submittedName>
</protein>
<sequence length="55" mass="6174">MKTGYQADHTRATMPCGCVLSIAFFILRHPTGRLVTETDFKAESYPDSLKTKIIL</sequence>
<comment type="caution">
    <text evidence="1">The sequence shown here is derived from an EMBL/GenBank/DDBJ whole genome shotgun (WGS) entry which is preliminary data.</text>
</comment>
<dbReference type="Proteomes" id="UP000009342">
    <property type="component" value="Unassembled WGS sequence"/>
</dbReference>
<gene>
    <name evidence="1" type="ORF">BN134_1489</name>
</gene>
<proteinExistence type="predicted"/>